<dbReference type="PROSITE" id="PS00662">
    <property type="entry name" value="T2SP_E"/>
    <property type="match status" value="1"/>
</dbReference>
<dbReference type="STRING" id="1147123.SAMN05443428_104117"/>
<dbReference type="Gene3D" id="3.40.50.300">
    <property type="entry name" value="P-loop containing nucleotide triphosphate hydrolases"/>
    <property type="match status" value="1"/>
</dbReference>
<dbReference type="RefSeq" id="WP_078695746.1">
    <property type="nucleotide sequence ID" value="NZ_FUYH01000004.1"/>
</dbReference>
<protein>
    <submittedName>
        <fullName evidence="5">Type IV pilus assembly protein PilB</fullName>
    </submittedName>
</protein>
<dbReference type="InterPro" id="IPR003593">
    <property type="entry name" value="AAA+_ATPase"/>
</dbReference>
<dbReference type="OrthoDB" id="9808272at2"/>
<evidence type="ECO:0000259" key="4">
    <source>
        <dbReference type="PROSITE" id="PS00662"/>
    </source>
</evidence>
<dbReference type="SUPFAM" id="SSF52540">
    <property type="entry name" value="P-loop containing nucleoside triphosphate hydrolases"/>
    <property type="match status" value="1"/>
</dbReference>
<comment type="similarity">
    <text evidence="1">Belongs to the GSP E family.</text>
</comment>
<dbReference type="GO" id="GO:0005524">
    <property type="term" value="F:ATP binding"/>
    <property type="evidence" value="ECO:0007669"/>
    <property type="project" value="UniProtKB-KW"/>
</dbReference>
<dbReference type="AlphaFoldDB" id="A0A1T4WXD7"/>
<dbReference type="SMART" id="SM00382">
    <property type="entry name" value="AAA"/>
    <property type="match status" value="1"/>
</dbReference>
<dbReference type="Proteomes" id="UP000190105">
    <property type="component" value="Unassembled WGS sequence"/>
</dbReference>
<keyword evidence="3" id="KW-0067">ATP-binding</keyword>
<evidence type="ECO:0000256" key="3">
    <source>
        <dbReference type="ARBA" id="ARBA00022840"/>
    </source>
</evidence>
<sequence>MSNIESSNADMNLVDIKNISAVKIVDNIIIEAVKRKSSDIHIEPFEKYVKIRFRIDGHLYEYKRFPFEIYESLALRIKVIANIDIAEKRLPKDGRIIEKIDDNEFDFRVSTLPSIFGEKIVIRILNRNNVIIDKGQLGLKKTEIKIIDKILRSSNGMLFITGPTGSGKTTTLYTLIKEINLDDKNIVTVEDPVEYMIDGVNQVNINVKSGLTFTSILRAILRQDPDVIMIGEIRDSETAEIAVRAAITGHLVLSTLHTYNCVSTIIRLIDMGIEPYLIAASISGIVSQRLVRKICPYCQEEYEAGNYEKYMLGIEMNEKAKLYRGRGCAKCNYTGYKDRTGVFEVLEISNEIREAIITCKNINDLKKLCVDRGMVTLENSCKDMVLHGLTTIDEYLRIVNKEE</sequence>
<dbReference type="GO" id="GO:0016887">
    <property type="term" value="F:ATP hydrolysis activity"/>
    <property type="evidence" value="ECO:0007669"/>
    <property type="project" value="TreeGrafter"/>
</dbReference>
<proteinExistence type="inferred from homology"/>
<dbReference type="CDD" id="cd01129">
    <property type="entry name" value="PulE-GspE-like"/>
    <property type="match status" value="1"/>
</dbReference>
<evidence type="ECO:0000256" key="2">
    <source>
        <dbReference type="ARBA" id="ARBA00022741"/>
    </source>
</evidence>
<reference evidence="6" key="1">
    <citation type="submission" date="2017-02" db="EMBL/GenBank/DDBJ databases">
        <authorList>
            <person name="Varghese N."/>
            <person name="Submissions S."/>
        </authorList>
    </citation>
    <scope>NUCLEOTIDE SEQUENCE [LARGE SCALE GENOMIC DNA]</scope>
    <source>
        <strain evidence="6">USBA 833</strain>
    </source>
</reference>
<dbReference type="EMBL" id="FUYH01000004">
    <property type="protein sequence ID" value="SKA81797.1"/>
    <property type="molecule type" value="Genomic_DNA"/>
</dbReference>
<evidence type="ECO:0000313" key="6">
    <source>
        <dbReference type="Proteomes" id="UP000190105"/>
    </source>
</evidence>
<feature type="domain" description="Bacterial type II secretion system protein E" evidence="4">
    <location>
        <begin position="221"/>
        <end position="235"/>
    </location>
</feature>
<keyword evidence="2" id="KW-0547">Nucleotide-binding</keyword>
<organism evidence="5 6">
    <name type="scientific">Caloramator quimbayensis</name>
    <dbReference type="NCBI Taxonomy" id="1147123"/>
    <lineage>
        <taxon>Bacteria</taxon>
        <taxon>Bacillati</taxon>
        <taxon>Bacillota</taxon>
        <taxon>Clostridia</taxon>
        <taxon>Eubacteriales</taxon>
        <taxon>Clostridiaceae</taxon>
        <taxon>Caloramator</taxon>
    </lineage>
</organism>
<dbReference type="PANTHER" id="PTHR30258:SF1">
    <property type="entry name" value="PROTEIN TRANSPORT PROTEIN HOFB HOMOLOG"/>
    <property type="match status" value="1"/>
</dbReference>
<name>A0A1T4WXD7_9CLOT</name>
<dbReference type="InterPro" id="IPR027417">
    <property type="entry name" value="P-loop_NTPase"/>
</dbReference>
<evidence type="ECO:0000256" key="1">
    <source>
        <dbReference type="ARBA" id="ARBA00006611"/>
    </source>
</evidence>
<dbReference type="Gene3D" id="3.30.450.90">
    <property type="match status" value="1"/>
</dbReference>
<evidence type="ECO:0000313" key="5">
    <source>
        <dbReference type="EMBL" id="SKA81797.1"/>
    </source>
</evidence>
<keyword evidence="6" id="KW-1185">Reference proteome</keyword>
<gene>
    <name evidence="5" type="ORF">SAMN05443428_104117</name>
</gene>
<dbReference type="Pfam" id="PF00437">
    <property type="entry name" value="T2SSE"/>
    <property type="match status" value="1"/>
</dbReference>
<dbReference type="FunFam" id="3.40.50.300:FF:000398">
    <property type="entry name" value="Type IV pilus assembly ATPase PilB"/>
    <property type="match status" value="1"/>
</dbReference>
<dbReference type="PANTHER" id="PTHR30258">
    <property type="entry name" value="TYPE II SECRETION SYSTEM PROTEIN GSPE-RELATED"/>
    <property type="match status" value="1"/>
</dbReference>
<dbReference type="InterPro" id="IPR001482">
    <property type="entry name" value="T2SS/T4SS_dom"/>
</dbReference>
<dbReference type="GO" id="GO:0005886">
    <property type="term" value="C:plasma membrane"/>
    <property type="evidence" value="ECO:0007669"/>
    <property type="project" value="TreeGrafter"/>
</dbReference>
<accession>A0A1T4WXD7</accession>